<evidence type="ECO:0000313" key="3">
    <source>
        <dbReference type="Proteomes" id="UP001141327"/>
    </source>
</evidence>
<dbReference type="Proteomes" id="UP001141327">
    <property type="component" value="Unassembled WGS sequence"/>
</dbReference>
<feature type="compositionally biased region" description="Low complexity" evidence="1">
    <location>
        <begin position="211"/>
        <end position="230"/>
    </location>
</feature>
<evidence type="ECO:0000313" key="2">
    <source>
        <dbReference type="EMBL" id="KAJ4456742.1"/>
    </source>
</evidence>
<evidence type="ECO:0000256" key="1">
    <source>
        <dbReference type="SAM" id="MobiDB-lite"/>
    </source>
</evidence>
<organism evidence="2 3">
    <name type="scientific">Paratrimastix pyriformis</name>
    <dbReference type="NCBI Taxonomy" id="342808"/>
    <lineage>
        <taxon>Eukaryota</taxon>
        <taxon>Metamonada</taxon>
        <taxon>Preaxostyla</taxon>
        <taxon>Paratrimastigidae</taxon>
        <taxon>Paratrimastix</taxon>
    </lineage>
</organism>
<sequence>MPARPGTIPRFQEGERLLSLLENKVLDFVHPLPGPAQDTHDDNTEAPHLQQIGILVTPPMVDLFEFVVARLGRCPGSIVTVGGPPFAGKSQALKILAAGLHLKFPMKQVFYCRDPPAPSCLVGFPEGCIVIVDQVQNLKDYKNCGGTYFLILATSAGLVYPDRVDPDQTPLVSFDFPLDVGRDAFRLAVHAASKATPPPRLTAIPAPAAATTTISTSTNTNTSTSTSSPSPGVPQTEEEVDRLYAFLGGSLLAAMSLLSWRQFPSLLTKSPDTLEGVPVPPELVPYPPASRLLAALIGQMTGPLESKERSGYFSDVSVMCAGADSDTIYSRAAPHMDLRWFVPTGYHPQLIRIASPLYRLALSLAVRGARPAVAECIPDCDRSQPNEVELPGADGRKSE</sequence>
<feature type="region of interest" description="Disordered" evidence="1">
    <location>
        <begin position="211"/>
        <end position="236"/>
    </location>
</feature>
<proteinExistence type="predicted"/>
<dbReference type="EMBL" id="JAPMOS010000062">
    <property type="protein sequence ID" value="KAJ4456742.1"/>
    <property type="molecule type" value="Genomic_DNA"/>
</dbReference>
<name>A0ABQ8UED8_9EUKA</name>
<comment type="caution">
    <text evidence="2">The sequence shown here is derived from an EMBL/GenBank/DDBJ whole genome shotgun (WGS) entry which is preliminary data.</text>
</comment>
<accession>A0ABQ8UED8</accession>
<protein>
    <submittedName>
        <fullName evidence="2">Uncharacterized protein</fullName>
    </submittedName>
</protein>
<reference evidence="2" key="1">
    <citation type="journal article" date="2022" name="bioRxiv">
        <title>Genomics of Preaxostyla Flagellates Illuminates Evolutionary Transitions and the Path Towards Mitochondrial Loss.</title>
        <authorList>
            <person name="Novak L.V.F."/>
            <person name="Treitli S.C."/>
            <person name="Pyrih J."/>
            <person name="Halakuc P."/>
            <person name="Pipaliya S.V."/>
            <person name="Vacek V."/>
            <person name="Brzon O."/>
            <person name="Soukal P."/>
            <person name="Eme L."/>
            <person name="Dacks J.B."/>
            <person name="Karnkowska A."/>
            <person name="Elias M."/>
            <person name="Hampl V."/>
        </authorList>
    </citation>
    <scope>NUCLEOTIDE SEQUENCE</scope>
    <source>
        <strain evidence="2">RCP-MX</strain>
    </source>
</reference>
<keyword evidence="3" id="KW-1185">Reference proteome</keyword>
<gene>
    <name evidence="2" type="ORF">PAPYR_7959</name>
</gene>